<accession>A0A225VBB0</accession>
<dbReference type="Gene3D" id="3.30.420.10">
    <property type="entry name" value="Ribonuclease H-like superfamily/Ribonuclease H"/>
    <property type="match status" value="1"/>
</dbReference>
<name>A0A225VBB0_9STRA</name>
<dbReference type="EMBL" id="NBNE01006022">
    <property type="protein sequence ID" value="OWZ02653.1"/>
    <property type="molecule type" value="Genomic_DNA"/>
</dbReference>
<proteinExistence type="predicted"/>
<keyword evidence="1" id="KW-0808">Transferase</keyword>
<comment type="caution">
    <text evidence="1">The sequence shown here is derived from an EMBL/GenBank/DDBJ whole genome shotgun (WGS) entry which is preliminary data.</text>
</comment>
<dbReference type="AlphaFoldDB" id="A0A225VBB0"/>
<organism evidence="1 2">
    <name type="scientific">Phytophthora megakarya</name>
    <dbReference type="NCBI Taxonomy" id="4795"/>
    <lineage>
        <taxon>Eukaryota</taxon>
        <taxon>Sar</taxon>
        <taxon>Stramenopiles</taxon>
        <taxon>Oomycota</taxon>
        <taxon>Peronosporomycetes</taxon>
        <taxon>Peronosporales</taxon>
        <taxon>Peronosporaceae</taxon>
        <taxon>Phytophthora</taxon>
    </lineage>
</organism>
<dbReference type="InterPro" id="IPR036397">
    <property type="entry name" value="RNaseH_sf"/>
</dbReference>
<keyword evidence="2" id="KW-1185">Reference proteome</keyword>
<keyword evidence="1" id="KW-0695">RNA-directed DNA polymerase</keyword>
<dbReference type="Proteomes" id="UP000198211">
    <property type="component" value="Unassembled WGS sequence"/>
</dbReference>
<gene>
    <name evidence="1" type="ORF">PHMEG_00025745</name>
</gene>
<sequence length="451" mass="49857">MVYRPQANGTAERMVQTATKALKMYVRDLDQKDWDKYAERLTFAIGSEEIPLTIWCMNARRWRYRVQRYYQQSREQVNARLKEAIADRADRHNEDVGSHQIKAGSRIWLYLDRVKEGYARKLAHLWHGSFRVAEEINEFSVKFEIAGIGYQIFPVVHVSKLKLVKDFPDRPRVELTVNEADRFDFDEILLPEDSWVPDLGRAGSLGEKVQANLITFGNRLITEAEGRITIAKGPIPIFGGLGKLLEGSIAIGVIAGESGGGFRPRIVSLTLQASDLRLQVPDLVPGLNSFQVQAIPISLGVVKIFTGGNSLTLEVVPFSAQLKDLGMETLGIVTNGVSESRDLGLMSSDMVSLAVLKRFHVPDVGSQLVDLQIEVIPVSNEVISRKIALAKFALQCGQPSIPIGGLGVRAARSWSAASGGSRWTAASPEGSEQEASRGRCRFGSWRSLVVE</sequence>
<dbReference type="GO" id="GO:0003676">
    <property type="term" value="F:nucleic acid binding"/>
    <property type="evidence" value="ECO:0007669"/>
    <property type="project" value="InterPro"/>
</dbReference>
<dbReference type="GO" id="GO:0003964">
    <property type="term" value="F:RNA-directed DNA polymerase activity"/>
    <property type="evidence" value="ECO:0007669"/>
    <property type="project" value="UniProtKB-KW"/>
</dbReference>
<keyword evidence="1" id="KW-0548">Nucleotidyltransferase</keyword>
<protein>
    <submittedName>
        <fullName evidence="1">Reverse transcriptase</fullName>
    </submittedName>
</protein>
<evidence type="ECO:0000313" key="1">
    <source>
        <dbReference type="EMBL" id="OWZ02653.1"/>
    </source>
</evidence>
<evidence type="ECO:0000313" key="2">
    <source>
        <dbReference type="Proteomes" id="UP000198211"/>
    </source>
</evidence>
<reference evidence="2" key="1">
    <citation type="submission" date="2017-03" db="EMBL/GenBank/DDBJ databases">
        <title>Phytopthora megakarya and P. palmivora, two closely related causual agents of cacao black pod achieved similar genome size and gene model numbers by different mechanisms.</title>
        <authorList>
            <person name="Ali S."/>
            <person name="Shao J."/>
            <person name="Larry D.J."/>
            <person name="Kronmiller B."/>
            <person name="Shen D."/>
            <person name="Strem M.D."/>
            <person name="Melnick R.L."/>
            <person name="Guiltinan M.J."/>
            <person name="Tyler B.M."/>
            <person name="Meinhardt L.W."/>
            <person name="Bailey B.A."/>
        </authorList>
    </citation>
    <scope>NUCLEOTIDE SEQUENCE [LARGE SCALE GENOMIC DNA]</scope>
    <source>
        <strain evidence="2">zdho120</strain>
    </source>
</reference>
<dbReference type="OrthoDB" id="101303at2759"/>